<comment type="caution">
    <text evidence="4">The sequence shown here is derived from an EMBL/GenBank/DDBJ whole genome shotgun (WGS) entry which is preliminary data.</text>
</comment>
<feature type="region of interest" description="Disordered" evidence="1">
    <location>
        <begin position="68"/>
        <end position="96"/>
    </location>
</feature>
<feature type="chain" id="PRO_5046713256" evidence="2">
    <location>
        <begin position="27"/>
        <end position="413"/>
    </location>
</feature>
<dbReference type="Proteomes" id="UP001595776">
    <property type="component" value="Unassembled WGS sequence"/>
</dbReference>
<feature type="compositionally biased region" description="Acidic residues" evidence="1">
    <location>
        <begin position="388"/>
        <end position="406"/>
    </location>
</feature>
<evidence type="ECO:0000313" key="5">
    <source>
        <dbReference type="Proteomes" id="UP001595776"/>
    </source>
</evidence>
<accession>A0ABV8U9K5</accession>
<gene>
    <name evidence="4" type="ORF">ACFO5Q_06635</name>
</gene>
<protein>
    <submittedName>
        <fullName evidence="4">DUF547 domain-containing protein</fullName>
    </submittedName>
</protein>
<dbReference type="Pfam" id="PF04784">
    <property type="entry name" value="DUF547"/>
    <property type="match status" value="1"/>
</dbReference>
<keyword evidence="5" id="KW-1185">Reference proteome</keyword>
<proteinExistence type="predicted"/>
<evidence type="ECO:0000259" key="3">
    <source>
        <dbReference type="Pfam" id="PF04784"/>
    </source>
</evidence>
<feature type="signal peptide" evidence="2">
    <location>
        <begin position="1"/>
        <end position="26"/>
    </location>
</feature>
<evidence type="ECO:0000256" key="1">
    <source>
        <dbReference type="SAM" id="MobiDB-lite"/>
    </source>
</evidence>
<dbReference type="RefSeq" id="WP_068153241.1">
    <property type="nucleotide sequence ID" value="NZ_JBHSCR010000003.1"/>
</dbReference>
<name>A0ABV8U9K5_9PROT</name>
<reference evidence="5" key="1">
    <citation type="journal article" date="2019" name="Int. J. Syst. Evol. Microbiol.">
        <title>The Global Catalogue of Microorganisms (GCM) 10K type strain sequencing project: providing services to taxonomists for standard genome sequencing and annotation.</title>
        <authorList>
            <consortium name="The Broad Institute Genomics Platform"/>
            <consortium name="The Broad Institute Genome Sequencing Center for Infectious Disease"/>
            <person name="Wu L."/>
            <person name="Ma J."/>
        </authorList>
    </citation>
    <scope>NUCLEOTIDE SEQUENCE [LARGE SCALE GENOMIC DNA]</scope>
    <source>
        <strain evidence="5">CGMCC 1.15304</strain>
    </source>
</reference>
<dbReference type="EMBL" id="JBHSCR010000003">
    <property type="protein sequence ID" value="MFC4347519.1"/>
    <property type="molecule type" value="Genomic_DNA"/>
</dbReference>
<feature type="domain" description="DUF547" evidence="3">
    <location>
        <begin position="131"/>
        <end position="238"/>
    </location>
</feature>
<dbReference type="InterPro" id="IPR006869">
    <property type="entry name" value="DUF547"/>
</dbReference>
<organism evidence="4 5">
    <name type="scientific">Kordiimonas lipolytica</name>
    <dbReference type="NCBI Taxonomy" id="1662421"/>
    <lineage>
        <taxon>Bacteria</taxon>
        <taxon>Pseudomonadati</taxon>
        <taxon>Pseudomonadota</taxon>
        <taxon>Alphaproteobacteria</taxon>
        <taxon>Kordiimonadales</taxon>
        <taxon>Kordiimonadaceae</taxon>
        <taxon>Kordiimonas</taxon>
    </lineage>
</organism>
<evidence type="ECO:0000313" key="4">
    <source>
        <dbReference type="EMBL" id="MFC4347519.1"/>
    </source>
</evidence>
<sequence length="413" mass="45873">MTKRHFSRAAALLAATLSLALPPAPAAKAQVTPDTAIEAFKGDTPDSPMSIDYKDLSAILSQTVWETGHSDRSTAGKTVPRTGSRISTGSRGSTRTEGNRIDFHAFLGDNLDVLVALRRDLEKVPSAVPLNQFSSKEQLAYWLNLYNLTVISQIAKVFPETNLKKHYPQLWDEKVLTVAGIPLSLNDIHHKILIPKYRNPLIMYGLFQGFIGGPNIRDEAYTGVRVWHQLEANAREFINSNRGAFVRERIIRTSMFYEVNAALFPDFETDMKAHLLRYAKPVFADKLKAASSRVGTDQRNWYIADLYGGNRSRSSASSNPAAFLNAFTNSGADYSFVGGEYAGEAAVASAWGNTAITHNQSLTRFPIHMVDMVKKIHMKNQRNREGEVEVEEVYDAPDEPAPDEPASENQPEQ</sequence>
<feature type="compositionally biased region" description="Low complexity" evidence="1">
    <location>
        <begin position="81"/>
        <end position="96"/>
    </location>
</feature>
<evidence type="ECO:0000256" key="2">
    <source>
        <dbReference type="SAM" id="SignalP"/>
    </source>
</evidence>
<keyword evidence="2" id="KW-0732">Signal</keyword>
<feature type="region of interest" description="Disordered" evidence="1">
    <location>
        <begin position="380"/>
        <end position="413"/>
    </location>
</feature>